<evidence type="ECO:0000256" key="1">
    <source>
        <dbReference type="SAM" id="SignalP"/>
    </source>
</evidence>
<proteinExistence type="predicted"/>
<gene>
    <name evidence="2" type="ORF">SAMN05661012_06049</name>
</gene>
<evidence type="ECO:0000313" key="3">
    <source>
        <dbReference type="Proteomes" id="UP000183788"/>
    </source>
</evidence>
<sequence>MKTFIVISLFLLTGSRFSYAQMQRSTNLPGAPGKGTIVAFPRGIRQSSGNVSYLLASDTNHNLALIPVFGDKRYDTTVWHKPPSAPFLKVHGNVIYDYYYQSGVDTPYEQKDIYKHTLQTYLDVTVTDQYPIRVGFSTARGNSTLFRNITGINMQYTSRDFRNLLLQKLDKWDASRMDQMQQLRLEKTQLDTKVFELDQLKSWLSSPAQLQRLVEARERQLYSPQQLSIPKDSIPLDLLLKYKGRLKETPKDSSFEAQYAARKQKLDSLQQQYDTLYELYKTHQRSVGNMKSDIMNSRNNKELAANLKDMNLPGSILPKGYKTLLAIRNVGIGRTLVDYSELTAKNISITGVQVEYNPSWYAAVATGVVDYRFRNYIVNSDGPKQYLSLVRGGYGIREGNHVYLTYYYGKKQLYDVNSHIMGLAIEGRYQLTKNIYFTGEVAKSSLPHYQTPDSSHQLSAMLRFSDRRNEAYSVTGNAFIPASSTKWQAMYKVMGAGFQSFSLFTTGSKQVAWSVRVDQPFWRKQLWVIASLTRNNYNSSYQQSEYHSNTVFKSIQATLRIKRYPVLTVGYYPSSQLTKLSDGSYIENTFYTLVGTLSHYYKVKTATMSTMLSYTRFYNKQADSSYLYFNTRNILLNHALFVGRFAIQGTASAALNDDYNLYGGDGNIHYKVRSWMDVGAGLKYSYQTVYELREVGYSGNVRVDIPYLGQVAVLVDKGFIPGAEKRLVSNNTGRITYTKIF</sequence>
<dbReference type="EMBL" id="FPIZ01000032">
    <property type="protein sequence ID" value="SFW87327.1"/>
    <property type="molecule type" value="Genomic_DNA"/>
</dbReference>
<keyword evidence="1" id="KW-0732">Signal</keyword>
<protein>
    <submittedName>
        <fullName evidence="2">Uncharacterized protein</fullName>
    </submittedName>
</protein>
<dbReference type="AlphaFoldDB" id="A0A1K1STC8"/>
<name>A0A1K1STC8_9BACT</name>
<reference evidence="2 3" key="1">
    <citation type="submission" date="2016-11" db="EMBL/GenBank/DDBJ databases">
        <authorList>
            <person name="Jaros S."/>
            <person name="Januszkiewicz K."/>
            <person name="Wedrychowicz H."/>
        </authorList>
    </citation>
    <scope>NUCLEOTIDE SEQUENCE [LARGE SCALE GENOMIC DNA]</scope>
    <source>
        <strain evidence="2 3">DSM 784</strain>
    </source>
</reference>
<dbReference type="STRING" id="1004.SAMN05661012_06049"/>
<evidence type="ECO:0000313" key="2">
    <source>
        <dbReference type="EMBL" id="SFW87327.1"/>
    </source>
</evidence>
<feature type="chain" id="PRO_5012701636" evidence="1">
    <location>
        <begin position="21"/>
        <end position="741"/>
    </location>
</feature>
<dbReference type="Proteomes" id="UP000183788">
    <property type="component" value="Unassembled WGS sequence"/>
</dbReference>
<feature type="signal peptide" evidence="1">
    <location>
        <begin position="1"/>
        <end position="20"/>
    </location>
</feature>
<accession>A0A1K1STC8</accession>
<organism evidence="2 3">
    <name type="scientific">Chitinophaga sancti</name>
    <dbReference type="NCBI Taxonomy" id="1004"/>
    <lineage>
        <taxon>Bacteria</taxon>
        <taxon>Pseudomonadati</taxon>
        <taxon>Bacteroidota</taxon>
        <taxon>Chitinophagia</taxon>
        <taxon>Chitinophagales</taxon>
        <taxon>Chitinophagaceae</taxon>
        <taxon>Chitinophaga</taxon>
    </lineage>
</organism>